<dbReference type="OrthoDB" id="3660677at2"/>
<evidence type="ECO:0000313" key="1">
    <source>
        <dbReference type="EMBL" id="TWP43502.1"/>
    </source>
</evidence>
<reference evidence="1 2" key="1">
    <citation type="submission" date="2019-07" db="EMBL/GenBank/DDBJ databases">
        <title>Lentzea xizangensis sp. nov., isolated from Qinghai-Tibetan Plateau Soils.</title>
        <authorList>
            <person name="Huang J."/>
        </authorList>
    </citation>
    <scope>NUCLEOTIDE SEQUENCE [LARGE SCALE GENOMIC DNA]</scope>
    <source>
        <strain evidence="1 2">FXJ1.1311</strain>
    </source>
</reference>
<accession>A0A563EEK1</accession>
<dbReference type="RefSeq" id="WP_146361190.1">
    <property type="nucleotide sequence ID" value="NZ_VOBR01000064.1"/>
</dbReference>
<sequence length="293" mass="31524">MSRSSISDQLADLRRTYTGENLSQAAPAVRSAAQNVPQEALTAALRGEPGPSVALLPDALSDEQRSLEARLLIAACSASSYLQFRPPASILRPAHVFTAAEPGSPLRLHLSDGALGPLLYELLPRMEAGYPMGVAGLGHLQHRRSVTLRRGSAAVVLSGVDEAAWALGMRWVQWMVDFRGLDTVMGVGGSDGPVPSARTGSALLRRLNLFASASWTRVLPQDEWWVEWAGGPSVAEVSDALRHPLFGTDSPVRLRRQDAPAVDIDPGMRTWPWPDEFVSAVTAAQPDQDLGPR</sequence>
<protein>
    <submittedName>
        <fullName evidence="1">Uncharacterized protein</fullName>
    </submittedName>
</protein>
<comment type="caution">
    <text evidence="1">The sequence shown here is derived from an EMBL/GenBank/DDBJ whole genome shotgun (WGS) entry which is preliminary data.</text>
</comment>
<proteinExistence type="predicted"/>
<evidence type="ECO:0000313" key="2">
    <source>
        <dbReference type="Proteomes" id="UP000316639"/>
    </source>
</evidence>
<gene>
    <name evidence="1" type="ORF">FKR81_42485</name>
</gene>
<dbReference type="EMBL" id="VOBR01000064">
    <property type="protein sequence ID" value="TWP43502.1"/>
    <property type="molecule type" value="Genomic_DNA"/>
</dbReference>
<name>A0A563EEK1_9PSEU</name>
<dbReference type="AlphaFoldDB" id="A0A563EEK1"/>
<dbReference type="Proteomes" id="UP000316639">
    <property type="component" value="Unassembled WGS sequence"/>
</dbReference>
<keyword evidence="2" id="KW-1185">Reference proteome</keyword>
<organism evidence="1 2">
    <name type="scientific">Lentzea tibetensis</name>
    <dbReference type="NCBI Taxonomy" id="2591470"/>
    <lineage>
        <taxon>Bacteria</taxon>
        <taxon>Bacillati</taxon>
        <taxon>Actinomycetota</taxon>
        <taxon>Actinomycetes</taxon>
        <taxon>Pseudonocardiales</taxon>
        <taxon>Pseudonocardiaceae</taxon>
        <taxon>Lentzea</taxon>
    </lineage>
</organism>